<organism evidence="5 6">
    <name type="scientific">Streptomyces zagrosensis</name>
    <dbReference type="NCBI Taxonomy" id="1042984"/>
    <lineage>
        <taxon>Bacteria</taxon>
        <taxon>Bacillati</taxon>
        <taxon>Actinomycetota</taxon>
        <taxon>Actinomycetes</taxon>
        <taxon>Kitasatosporales</taxon>
        <taxon>Streptomycetaceae</taxon>
        <taxon>Streptomyces</taxon>
    </lineage>
</organism>
<sequence length="135" mass="14947">MAARPLARVLDTLSGRWSVLVISAVAAGRCRFNDLHRHLEGINHKVLIETLHRLQHDGYLNGPLTSSKRPERGGFVPYRLTELGRSLHELINTVDEWSEAHAEYLIRTRAEFISRHAAESPVPAGAHPADVSASG</sequence>
<dbReference type="Gene3D" id="1.10.10.10">
    <property type="entry name" value="Winged helix-like DNA-binding domain superfamily/Winged helix DNA-binding domain"/>
    <property type="match status" value="1"/>
</dbReference>
<keyword evidence="2 5" id="KW-0238">DNA-binding</keyword>
<feature type="domain" description="HTH hxlR-type" evidence="4">
    <location>
        <begin position="4"/>
        <end position="106"/>
    </location>
</feature>
<proteinExistence type="predicted"/>
<name>A0A7W9QHA0_9ACTN</name>
<dbReference type="GO" id="GO:0003677">
    <property type="term" value="F:DNA binding"/>
    <property type="evidence" value="ECO:0007669"/>
    <property type="project" value="UniProtKB-KW"/>
</dbReference>
<accession>A0A7W9QHA0</accession>
<evidence type="ECO:0000256" key="2">
    <source>
        <dbReference type="ARBA" id="ARBA00023125"/>
    </source>
</evidence>
<dbReference type="PANTHER" id="PTHR33204:SF37">
    <property type="entry name" value="HTH-TYPE TRANSCRIPTIONAL REGULATOR YODB"/>
    <property type="match status" value="1"/>
</dbReference>
<gene>
    <name evidence="5" type="ORF">FHS42_006099</name>
</gene>
<comment type="caution">
    <text evidence="5">The sequence shown here is derived from an EMBL/GenBank/DDBJ whole genome shotgun (WGS) entry which is preliminary data.</text>
</comment>
<dbReference type="EMBL" id="JACHJL010000020">
    <property type="protein sequence ID" value="MBB5939007.1"/>
    <property type="molecule type" value="Genomic_DNA"/>
</dbReference>
<evidence type="ECO:0000256" key="3">
    <source>
        <dbReference type="ARBA" id="ARBA00023163"/>
    </source>
</evidence>
<evidence type="ECO:0000256" key="1">
    <source>
        <dbReference type="ARBA" id="ARBA00023015"/>
    </source>
</evidence>
<reference evidence="5 6" key="1">
    <citation type="submission" date="2020-08" db="EMBL/GenBank/DDBJ databases">
        <title>Genomic Encyclopedia of Type Strains, Phase III (KMG-III): the genomes of soil and plant-associated and newly described type strains.</title>
        <authorList>
            <person name="Whitman W."/>
        </authorList>
    </citation>
    <scope>NUCLEOTIDE SEQUENCE [LARGE SCALE GENOMIC DNA]</scope>
    <source>
        <strain evidence="5 6">CECT 8305</strain>
    </source>
</reference>
<dbReference type="RefSeq" id="WP_184577396.1">
    <property type="nucleotide sequence ID" value="NZ_JACHJL010000020.1"/>
</dbReference>
<protein>
    <submittedName>
        <fullName evidence="5">DNA-binding HxlR family transcriptional regulator</fullName>
    </submittedName>
</protein>
<keyword evidence="3" id="KW-0804">Transcription</keyword>
<dbReference type="InterPro" id="IPR036390">
    <property type="entry name" value="WH_DNA-bd_sf"/>
</dbReference>
<evidence type="ECO:0000259" key="4">
    <source>
        <dbReference type="PROSITE" id="PS51118"/>
    </source>
</evidence>
<dbReference type="AlphaFoldDB" id="A0A7W9QHA0"/>
<keyword evidence="6" id="KW-1185">Reference proteome</keyword>
<evidence type="ECO:0000313" key="6">
    <source>
        <dbReference type="Proteomes" id="UP000588098"/>
    </source>
</evidence>
<keyword evidence="1" id="KW-0805">Transcription regulation</keyword>
<dbReference type="PROSITE" id="PS51118">
    <property type="entry name" value="HTH_HXLR"/>
    <property type="match status" value="1"/>
</dbReference>
<evidence type="ECO:0000313" key="5">
    <source>
        <dbReference type="EMBL" id="MBB5939007.1"/>
    </source>
</evidence>
<dbReference type="Pfam" id="PF01638">
    <property type="entry name" value="HxlR"/>
    <property type="match status" value="1"/>
</dbReference>
<dbReference type="Proteomes" id="UP000588098">
    <property type="component" value="Unassembled WGS sequence"/>
</dbReference>
<dbReference type="InterPro" id="IPR036388">
    <property type="entry name" value="WH-like_DNA-bd_sf"/>
</dbReference>
<dbReference type="PANTHER" id="PTHR33204">
    <property type="entry name" value="TRANSCRIPTIONAL REGULATOR, MARR FAMILY"/>
    <property type="match status" value="1"/>
</dbReference>
<dbReference type="InterPro" id="IPR002577">
    <property type="entry name" value="HTH_HxlR"/>
</dbReference>
<dbReference type="SUPFAM" id="SSF46785">
    <property type="entry name" value="Winged helix' DNA-binding domain"/>
    <property type="match status" value="1"/>
</dbReference>